<dbReference type="Proteomes" id="UP001283361">
    <property type="component" value="Unassembled WGS sequence"/>
</dbReference>
<feature type="compositionally biased region" description="Basic and acidic residues" evidence="1">
    <location>
        <begin position="151"/>
        <end position="160"/>
    </location>
</feature>
<evidence type="ECO:0000313" key="4">
    <source>
        <dbReference type="Proteomes" id="UP001283361"/>
    </source>
</evidence>
<dbReference type="EMBL" id="JAWDGP010005587">
    <property type="protein sequence ID" value="KAK3755818.1"/>
    <property type="molecule type" value="Genomic_DNA"/>
</dbReference>
<proteinExistence type="predicted"/>
<keyword evidence="4" id="KW-1185">Reference proteome</keyword>
<feature type="compositionally biased region" description="Polar residues" evidence="1">
    <location>
        <begin position="217"/>
        <end position="229"/>
    </location>
</feature>
<dbReference type="AlphaFoldDB" id="A0AAE0YRN7"/>
<feature type="transmembrane region" description="Helical" evidence="2">
    <location>
        <begin position="27"/>
        <end position="45"/>
    </location>
</feature>
<feature type="compositionally biased region" description="Basic residues" evidence="1">
    <location>
        <begin position="168"/>
        <end position="182"/>
    </location>
</feature>
<evidence type="ECO:0000256" key="1">
    <source>
        <dbReference type="SAM" id="MobiDB-lite"/>
    </source>
</evidence>
<sequence>MATCQEGDGSCSVESDDESDSALEGRWLGVGFGLFFLLIFVAWFFRTISSRQRRLQLISKLNHCCKEKSPENGNLGRPDPSRRVGYPPERNDRLTRPKGLRDLPKSNGTNGGVIYYTPRSTQPPAFKKTITRAGSSVPSALDHFGHYHTENEKDSVDRAGSDPSHLAVHGRPRPRHRMKKSRSTVSMASCNLAPIQEVEDSADSDGVQKARPRVVESSRQGQLNSSLLGSKSHPDRLAYLGQDSDQGPKDPVTNTDQNEGGGTMEQRPRDASRKDGTVHVNFVHGSDDDDSLFESSSHL</sequence>
<feature type="region of interest" description="Disordered" evidence="1">
    <location>
        <begin position="151"/>
        <end position="299"/>
    </location>
</feature>
<feature type="region of interest" description="Disordered" evidence="1">
    <location>
        <begin position="68"/>
        <end position="120"/>
    </location>
</feature>
<organism evidence="3 4">
    <name type="scientific">Elysia crispata</name>
    <name type="common">lettuce slug</name>
    <dbReference type="NCBI Taxonomy" id="231223"/>
    <lineage>
        <taxon>Eukaryota</taxon>
        <taxon>Metazoa</taxon>
        <taxon>Spiralia</taxon>
        <taxon>Lophotrochozoa</taxon>
        <taxon>Mollusca</taxon>
        <taxon>Gastropoda</taxon>
        <taxon>Heterobranchia</taxon>
        <taxon>Euthyneura</taxon>
        <taxon>Panpulmonata</taxon>
        <taxon>Sacoglossa</taxon>
        <taxon>Placobranchoidea</taxon>
        <taxon>Plakobranchidae</taxon>
        <taxon>Elysia</taxon>
    </lineage>
</organism>
<reference evidence="3" key="1">
    <citation type="journal article" date="2023" name="G3 (Bethesda)">
        <title>A reference genome for the long-term kleptoplast-retaining sea slug Elysia crispata morphotype clarki.</title>
        <authorList>
            <person name="Eastman K.E."/>
            <person name="Pendleton A.L."/>
            <person name="Shaikh M.A."/>
            <person name="Suttiyut T."/>
            <person name="Ogas R."/>
            <person name="Tomko P."/>
            <person name="Gavelis G."/>
            <person name="Widhalm J.R."/>
            <person name="Wisecaver J.H."/>
        </authorList>
    </citation>
    <scope>NUCLEOTIDE SEQUENCE</scope>
    <source>
        <strain evidence="3">ECLA1</strain>
    </source>
</reference>
<comment type="caution">
    <text evidence="3">The sequence shown here is derived from an EMBL/GenBank/DDBJ whole genome shotgun (WGS) entry which is preliminary data.</text>
</comment>
<evidence type="ECO:0000313" key="3">
    <source>
        <dbReference type="EMBL" id="KAK3755818.1"/>
    </source>
</evidence>
<gene>
    <name evidence="3" type="ORF">RRG08_010421</name>
</gene>
<name>A0AAE0YRN7_9GAST</name>
<keyword evidence="2" id="KW-0472">Membrane</keyword>
<keyword evidence="2" id="KW-1133">Transmembrane helix</keyword>
<keyword evidence="2" id="KW-0812">Transmembrane</keyword>
<protein>
    <submittedName>
        <fullName evidence="3">Uncharacterized protein</fullName>
    </submittedName>
</protein>
<accession>A0AAE0YRN7</accession>
<feature type="compositionally biased region" description="Basic and acidic residues" evidence="1">
    <location>
        <begin position="89"/>
        <end position="104"/>
    </location>
</feature>
<feature type="compositionally biased region" description="Basic and acidic residues" evidence="1">
    <location>
        <begin position="266"/>
        <end position="277"/>
    </location>
</feature>
<evidence type="ECO:0000256" key="2">
    <source>
        <dbReference type="SAM" id="Phobius"/>
    </source>
</evidence>